<dbReference type="GO" id="GO:0009231">
    <property type="term" value="P:riboflavin biosynthetic process"/>
    <property type="evidence" value="ECO:0007669"/>
    <property type="project" value="InterPro"/>
</dbReference>
<sequence>MTLIRDLDQASQVARGGAISIGNFDGVHRGHAVLLKQLRQLADEVGGPAVVLTFDPHPASLLRPDRAPVPLTWIERRADLLYRLGVDRVIACRPTAELLGLSATDFFQLVIRDRLDCQAMAEGPNFYFGKDRQGDVAMLGQLCQGAAIPLRIVEPLDNQGQMVSSTMVRAAIADGQIEAANAMLTAPYRISGLVAVGSQRGAGLGFPTANLSDLQVLAPAAGVYAGQTWVNETPYRAAIHIGPNLTFDEGQCKVEVHLLDFTGDLYGERLEVQFNRRVRGIVKFASVDDLRNQLGRDIATVRNEPLS</sequence>
<dbReference type="Gene3D" id="3.40.50.620">
    <property type="entry name" value="HUPs"/>
    <property type="match status" value="1"/>
</dbReference>
<dbReference type="RefSeq" id="WP_145342615.1">
    <property type="nucleotide sequence ID" value="NZ_CP036261.1"/>
</dbReference>
<dbReference type="OrthoDB" id="9803667at2"/>
<dbReference type="Gene3D" id="2.40.30.30">
    <property type="entry name" value="Riboflavin kinase-like"/>
    <property type="match status" value="1"/>
</dbReference>
<dbReference type="AlphaFoldDB" id="A0A517LVQ6"/>
<dbReference type="Pfam" id="PF01687">
    <property type="entry name" value="Flavokinase"/>
    <property type="match status" value="1"/>
</dbReference>
<dbReference type="GO" id="GO:0003919">
    <property type="term" value="F:FMN adenylyltransferase activity"/>
    <property type="evidence" value="ECO:0007669"/>
    <property type="project" value="UniProtKB-UniRule"/>
</dbReference>
<evidence type="ECO:0000256" key="11">
    <source>
        <dbReference type="ARBA" id="ARBA00022840"/>
    </source>
</evidence>
<evidence type="ECO:0000259" key="16">
    <source>
        <dbReference type="SMART" id="SM00904"/>
    </source>
</evidence>
<dbReference type="InterPro" id="IPR004821">
    <property type="entry name" value="Cyt_trans-like"/>
</dbReference>
<evidence type="ECO:0000256" key="5">
    <source>
        <dbReference type="ARBA" id="ARBA00022643"/>
    </source>
</evidence>
<keyword evidence="9 15" id="KW-0418">Kinase</keyword>
<evidence type="ECO:0000313" key="18">
    <source>
        <dbReference type="Proteomes" id="UP000319557"/>
    </source>
</evidence>
<dbReference type="Pfam" id="PF06574">
    <property type="entry name" value="FAD_syn"/>
    <property type="match status" value="1"/>
</dbReference>
<dbReference type="CDD" id="cd02064">
    <property type="entry name" value="FAD_synthetase_N"/>
    <property type="match status" value="1"/>
</dbReference>
<dbReference type="InterPro" id="IPR023465">
    <property type="entry name" value="Riboflavin_kinase_dom_sf"/>
</dbReference>
<comment type="catalytic activity">
    <reaction evidence="13 15">
        <text>riboflavin + ATP = FMN + ADP + H(+)</text>
        <dbReference type="Rhea" id="RHEA:14357"/>
        <dbReference type="ChEBI" id="CHEBI:15378"/>
        <dbReference type="ChEBI" id="CHEBI:30616"/>
        <dbReference type="ChEBI" id="CHEBI:57986"/>
        <dbReference type="ChEBI" id="CHEBI:58210"/>
        <dbReference type="ChEBI" id="CHEBI:456216"/>
        <dbReference type="EC" id="2.7.1.26"/>
    </reaction>
</comment>
<dbReference type="GO" id="GO:0008531">
    <property type="term" value="F:riboflavin kinase activity"/>
    <property type="evidence" value="ECO:0007669"/>
    <property type="project" value="UniProtKB-UniRule"/>
</dbReference>
<dbReference type="InterPro" id="IPR023468">
    <property type="entry name" value="Riboflavin_kinase"/>
</dbReference>
<keyword evidence="11 15" id="KW-0067">ATP-binding</keyword>
<dbReference type="SUPFAM" id="SSF52374">
    <property type="entry name" value="Nucleotidylyl transferase"/>
    <property type="match status" value="1"/>
</dbReference>
<keyword evidence="18" id="KW-1185">Reference proteome</keyword>
<dbReference type="PIRSF" id="PIRSF004491">
    <property type="entry name" value="FAD_Synth"/>
    <property type="match status" value="1"/>
</dbReference>
<evidence type="ECO:0000256" key="15">
    <source>
        <dbReference type="PIRNR" id="PIRNR004491"/>
    </source>
</evidence>
<comment type="catalytic activity">
    <reaction evidence="14 15">
        <text>FMN + ATP + H(+) = FAD + diphosphate</text>
        <dbReference type="Rhea" id="RHEA:17237"/>
        <dbReference type="ChEBI" id="CHEBI:15378"/>
        <dbReference type="ChEBI" id="CHEBI:30616"/>
        <dbReference type="ChEBI" id="CHEBI:33019"/>
        <dbReference type="ChEBI" id="CHEBI:57692"/>
        <dbReference type="ChEBI" id="CHEBI:58210"/>
        <dbReference type="EC" id="2.7.7.2"/>
    </reaction>
</comment>
<organism evidence="17 18">
    <name type="scientific">Rosistilla ulvae</name>
    <dbReference type="NCBI Taxonomy" id="1930277"/>
    <lineage>
        <taxon>Bacteria</taxon>
        <taxon>Pseudomonadati</taxon>
        <taxon>Planctomycetota</taxon>
        <taxon>Planctomycetia</taxon>
        <taxon>Pirellulales</taxon>
        <taxon>Pirellulaceae</taxon>
        <taxon>Rosistilla</taxon>
    </lineage>
</organism>
<dbReference type="NCBIfam" id="TIGR00125">
    <property type="entry name" value="cyt_tran_rel"/>
    <property type="match status" value="1"/>
</dbReference>
<feature type="domain" description="Riboflavin kinase" evidence="16">
    <location>
        <begin position="183"/>
        <end position="304"/>
    </location>
</feature>
<dbReference type="NCBIfam" id="TIGR00083">
    <property type="entry name" value="ribF"/>
    <property type="match status" value="1"/>
</dbReference>
<evidence type="ECO:0000256" key="9">
    <source>
        <dbReference type="ARBA" id="ARBA00022777"/>
    </source>
</evidence>
<evidence type="ECO:0000256" key="10">
    <source>
        <dbReference type="ARBA" id="ARBA00022827"/>
    </source>
</evidence>
<keyword evidence="6 15" id="KW-0808">Transferase</keyword>
<dbReference type="KEGG" id="ruv:EC9_08760"/>
<dbReference type="SUPFAM" id="SSF82114">
    <property type="entry name" value="Riboflavin kinase-like"/>
    <property type="match status" value="1"/>
</dbReference>
<evidence type="ECO:0000256" key="12">
    <source>
        <dbReference type="ARBA" id="ARBA00023268"/>
    </source>
</evidence>
<dbReference type="EMBL" id="CP036261">
    <property type="protein sequence ID" value="QDS86703.1"/>
    <property type="molecule type" value="Genomic_DNA"/>
</dbReference>
<dbReference type="EC" id="2.7.7.2" evidence="15"/>
<comment type="similarity">
    <text evidence="15">Belongs to the ribF family.</text>
</comment>
<evidence type="ECO:0000256" key="3">
    <source>
        <dbReference type="ARBA" id="ARBA00005201"/>
    </source>
</evidence>
<dbReference type="Proteomes" id="UP000319557">
    <property type="component" value="Chromosome"/>
</dbReference>
<reference evidence="17 18" key="1">
    <citation type="submission" date="2019-02" db="EMBL/GenBank/DDBJ databases">
        <title>Deep-cultivation of Planctomycetes and their phenomic and genomic characterization uncovers novel biology.</title>
        <authorList>
            <person name="Wiegand S."/>
            <person name="Jogler M."/>
            <person name="Boedeker C."/>
            <person name="Pinto D."/>
            <person name="Vollmers J."/>
            <person name="Rivas-Marin E."/>
            <person name="Kohn T."/>
            <person name="Peeters S.H."/>
            <person name="Heuer A."/>
            <person name="Rast P."/>
            <person name="Oberbeckmann S."/>
            <person name="Bunk B."/>
            <person name="Jeske O."/>
            <person name="Meyerdierks A."/>
            <person name="Storesund J.E."/>
            <person name="Kallscheuer N."/>
            <person name="Luecker S."/>
            <person name="Lage O.M."/>
            <person name="Pohl T."/>
            <person name="Merkel B.J."/>
            <person name="Hornburger P."/>
            <person name="Mueller R.-W."/>
            <person name="Bruemmer F."/>
            <person name="Labrenz M."/>
            <person name="Spormann A.M."/>
            <person name="Op den Camp H."/>
            <person name="Overmann J."/>
            <person name="Amann R."/>
            <person name="Jetten M.S.M."/>
            <person name="Mascher T."/>
            <person name="Medema M.H."/>
            <person name="Devos D.P."/>
            <person name="Kaster A.-K."/>
            <person name="Ovreas L."/>
            <person name="Rohde M."/>
            <person name="Galperin M.Y."/>
            <person name="Jogler C."/>
        </authorList>
    </citation>
    <scope>NUCLEOTIDE SEQUENCE [LARGE SCALE GENOMIC DNA]</scope>
    <source>
        <strain evidence="17 18">EC9</strain>
    </source>
</reference>
<dbReference type="EC" id="2.7.1.26" evidence="15"/>
<comment type="function">
    <text evidence="1">Catalyzes the phosphorylation of riboflavin to FMN followed by the adenylation of FMN to FAD.</text>
</comment>
<name>A0A517LVQ6_9BACT</name>
<comment type="pathway">
    <text evidence="3 15">Cofactor biosynthesis; FMN biosynthesis; FMN from riboflavin (ATP route): step 1/1.</text>
</comment>
<evidence type="ECO:0000256" key="13">
    <source>
        <dbReference type="ARBA" id="ARBA00047880"/>
    </source>
</evidence>
<dbReference type="SMART" id="SM00904">
    <property type="entry name" value="Flavokinase"/>
    <property type="match status" value="1"/>
</dbReference>
<keyword evidence="4 15" id="KW-0285">Flavoprotein</keyword>
<accession>A0A517LVQ6</accession>
<dbReference type="GO" id="GO:0005524">
    <property type="term" value="F:ATP binding"/>
    <property type="evidence" value="ECO:0007669"/>
    <property type="project" value="UniProtKB-UniRule"/>
</dbReference>
<keyword evidence="8 15" id="KW-0547">Nucleotide-binding</keyword>
<dbReference type="InterPro" id="IPR015865">
    <property type="entry name" value="Riboflavin_kinase_bac/euk"/>
</dbReference>
<keyword evidence="12" id="KW-0511">Multifunctional enzyme</keyword>
<dbReference type="PANTHER" id="PTHR22749">
    <property type="entry name" value="RIBOFLAVIN KINASE/FMN ADENYLYLTRANSFERASE"/>
    <property type="match status" value="1"/>
</dbReference>
<dbReference type="UniPathway" id="UPA00276">
    <property type="reaction ID" value="UER00406"/>
</dbReference>
<dbReference type="GO" id="GO:0006747">
    <property type="term" value="P:FAD biosynthetic process"/>
    <property type="evidence" value="ECO:0007669"/>
    <property type="project" value="UniProtKB-UniRule"/>
</dbReference>
<keyword evidence="5 15" id="KW-0288">FMN</keyword>
<evidence type="ECO:0000256" key="1">
    <source>
        <dbReference type="ARBA" id="ARBA00002121"/>
    </source>
</evidence>
<dbReference type="FunFam" id="3.40.50.620:FF:000021">
    <property type="entry name" value="Riboflavin biosynthesis protein"/>
    <property type="match status" value="1"/>
</dbReference>
<gene>
    <name evidence="17" type="primary">ribF</name>
    <name evidence="17" type="ORF">EC9_08760</name>
</gene>
<proteinExistence type="inferred from homology"/>
<evidence type="ECO:0000256" key="4">
    <source>
        <dbReference type="ARBA" id="ARBA00022630"/>
    </source>
</evidence>
<dbReference type="InterPro" id="IPR014729">
    <property type="entry name" value="Rossmann-like_a/b/a_fold"/>
</dbReference>
<dbReference type="PANTHER" id="PTHR22749:SF6">
    <property type="entry name" value="RIBOFLAVIN KINASE"/>
    <property type="match status" value="1"/>
</dbReference>
<dbReference type="InterPro" id="IPR015864">
    <property type="entry name" value="FAD_synthase"/>
</dbReference>
<protein>
    <recommendedName>
        <fullName evidence="15">Riboflavin biosynthesis protein</fullName>
    </recommendedName>
    <domain>
        <recommendedName>
            <fullName evidence="15">Riboflavin kinase</fullName>
            <ecNumber evidence="15">2.7.1.26</ecNumber>
        </recommendedName>
        <alternativeName>
            <fullName evidence="15">Flavokinase</fullName>
        </alternativeName>
    </domain>
    <domain>
        <recommendedName>
            <fullName evidence="15">FMN adenylyltransferase</fullName>
            <ecNumber evidence="15">2.7.7.2</ecNumber>
        </recommendedName>
        <alternativeName>
            <fullName evidence="15">FAD pyrophosphorylase</fullName>
        </alternativeName>
        <alternativeName>
            <fullName evidence="15">FAD synthase</fullName>
        </alternativeName>
    </domain>
</protein>
<dbReference type="UniPathway" id="UPA00277">
    <property type="reaction ID" value="UER00407"/>
</dbReference>
<evidence type="ECO:0000313" key="17">
    <source>
        <dbReference type="EMBL" id="QDS86703.1"/>
    </source>
</evidence>
<evidence type="ECO:0000256" key="8">
    <source>
        <dbReference type="ARBA" id="ARBA00022741"/>
    </source>
</evidence>
<keyword evidence="10 15" id="KW-0274">FAD</keyword>
<comment type="pathway">
    <text evidence="2 15">Cofactor biosynthesis; FAD biosynthesis; FAD from FMN: step 1/1.</text>
</comment>
<evidence type="ECO:0000256" key="6">
    <source>
        <dbReference type="ARBA" id="ARBA00022679"/>
    </source>
</evidence>
<evidence type="ECO:0000256" key="2">
    <source>
        <dbReference type="ARBA" id="ARBA00004726"/>
    </source>
</evidence>
<dbReference type="InterPro" id="IPR002606">
    <property type="entry name" value="Riboflavin_kinase_bac"/>
</dbReference>
<dbReference type="GO" id="GO:0009398">
    <property type="term" value="P:FMN biosynthetic process"/>
    <property type="evidence" value="ECO:0007669"/>
    <property type="project" value="UniProtKB-UniRule"/>
</dbReference>
<keyword evidence="7 15" id="KW-0548">Nucleotidyltransferase</keyword>
<evidence type="ECO:0000256" key="14">
    <source>
        <dbReference type="ARBA" id="ARBA00049494"/>
    </source>
</evidence>
<evidence type="ECO:0000256" key="7">
    <source>
        <dbReference type="ARBA" id="ARBA00022695"/>
    </source>
</evidence>